<proteinExistence type="inferred from homology"/>
<dbReference type="RefSeq" id="WP_189302836.1">
    <property type="nucleotide sequence ID" value="NZ_BMRP01000016.1"/>
</dbReference>
<dbReference type="PROSITE" id="PS51257">
    <property type="entry name" value="PROKAR_LIPOPROTEIN"/>
    <property type="match status" value="1"/>
</dbReference>
<dbReference type="SUPFAM" id="SSF53474">
    <property type="entry name" value="alpha/beta-Hydrolases"/>
    <property type="match status" value="1"/>
</dbReference>
<feature type="chain" id="PRO_5046303734" evidence="5">
    <location>
        <begin position="26"/>
        <end position="524"/>
    </location>
</feature>
<dbReference type="PANTHER" id="PTHR43248">
    <property type="entry name" value="2-SUCCINYL-6-HYDROXY-2,4-CYCLOHEXADIENE-1-CARBOXYLATE SYNTHASE"/>
    <property type="match status" value="1"/>
</dbReference>
<evidence type="ECO:0000259" key="6">
    <source>
        <dbReference type="Pfam" id="PF08386"/>
    </source>
</evidence>
<accession>A0ABQ2V8Z7</accession>
<keyword evidence="3" id="KW-0378">Hydrolase</keyword>
<reference evidence="8" key="1">
    <citation type="journal article" date="2019" name="Int. J. Syst. Evol. Microbiol.">
        <title>The Global Catalogue of Microorganisms (GCM) 10K type strain sequencing project: providing services to taxonomists for standard genome sequencing and annotation.</title>
        <authorList>
            <consortium name="The Broad Institute Genomics Platform"/>
            <consortium name="The Broad Institute Genome Sequencing Center for Infectious Disease"/>
            <person name="Wu L."/>
            <person name="Ma J."/>
        </authorList>
    </citation>
    <scope>NUCLEOTIDE SEQUENCE [LARGE SCALE GENOMIC DNA]</scope>
    <source>
        <strain evidence="8">JCM 3399</strain>
    </source>
</reference>
<dbReference type="InterPro" id="IPR051601">
    <property type="entry name" value="Serine_prot/Carboxylest_S33"/>
</dbReference>
<evidence type="ECO:0000256" key="5">
    <source>
        <dbReference type="SAM" id="SignalP"/>
    </source>
</evidence>
<organism evidence="7 8">
    <name type="scientific">Streptomyces albospinus</name>
    <dbReference type="NCBI Taxonomy" id="285515"/>
    <lineage>
        <taxon>Bacteria</taxon>
        <taxon>Bacillati</taxon>
        <taxon>Actinomycetota</taxon>
        <taxon>Actinomycetes</taxon>
        <taxon>Kitasatosporales</taxon>
        <taxon>Streptomycetaceae</taxon>
        <taxon>Streptomyces</taxon>
    </lineage>
</organism>
<evidence type="ECO:0000313" key="7">
    <source>
        <dbReference type="EMBL" id="GGU74915.1"/>
    </source>
</evidence>
<evidence type="ECO:0000313" key="8">
    <source>
        <dbReference type="Proteomes" id="UP000654471"/>
    </source>
</evidence>
<feature type="domain" description="Peptidase S33 tripeptidyl aminopeptidase-like C-terminal" evidence="6">
    <location>
        <begin position="420"/>
        <end position="523"/>
    </location>
</feature>
<dbReference type="Proteomes" id="UP000654471">
    <property type="component" value="Unassembled WGS sequence"/>
</dbReference>
<protein>
    <submittedName>
        <fullName evidence="7">Peptidase</fullName>
    </submittedName>
</protein>
<evidence type="ECO:0000256" key="4">
    <source>
        <dbReference type="SAM" id="MobiDB-lite"/>
    </source>
</evidence>
<dbReference type="PANTHER" id="PTHR43248:SF29">
    <property type="entry name" value="TRIPEPTIDYL AMINOPEPTIDASE"/>
    <property type="match status" value="1"/>
</dbReference>
<sequence>MSRFPTFRTTSLLSASLLLAVGATACSGDKDGTGLQTSAALAATVLPTSLTSQKLNWQPCPAPSSAQGGDGKAPGKLPDVTAWECASLKAPLDYAKPDGDTIDLAMIRAKAKAKAKGDGKRLGSLVFNFGGPGGSGVATLPGYDAARPLRSRYDLVSFDPRGVGNSAGVTCLSDKETDEQRARNHNLAETAEENKKTAAACAKNSGKVLPHVDTESAARDMDLIRQVLGDAKLNYFGISYGTELGGVYAHLFPKNVGRTVLDAVVDPTENSTQQALGQAKGFQLALDNYLADCAKTPGTCPFQSPEDGRRRIADLLSKTGKQPMPTKSGRKLTQEEAVNGIVQPLYSKEMWPILSVSLSEAEQGRGDTLLAMADSLNGRDDNGHYSNMQAANTAISCADTKRRLTPQDVGARLPEFRKASPVFGELTAKGLLSCTDWPVTGKSDTPEVSAPGAAPIVVIGNTGDPATPVAGARKMADKLGKDVGVLLTVKGEGHGTYGVNQCATKAVNEHLLNGKVPSNGTVCS</sequence>
<evidence type="ECO:0000256" key="3">
    <source>
        <dbReference type="ARBA" id="ARBA00022801"/>
    </source>
</evidence>
<dbReference type="Gene3D" id="3.40.50.1820">
    <property type="entry name" value="alpha/beta hydrolase"/>
    <property type="match status" value="1"/>
</dbReference>
<dbReference type="Pfam" id="PF08386">
    <property type="entry name" value="Abhydrolase_4"/>
    <property type="match status" value="1"/>
</dbReference>
<name>A0ABQ2V8Z7_9ACTN</name>
<comment type="caution">
    <text evidence="7">The sequence shown here is derived from an EMBL/GenBank/DDBJ whole genome shotgun (WGS) entry which is preliminary data.</text>
</comment>
<keyword evidence="8" id="KW-1185">Reference proteome</keyword>
<feature type="signal peptide" evidence="5">
    <location>
        <begin position="1"/>
        <end position="25"/>
    </location>
</feature>
<dbReference type="InterPro" id="IPR029058">
    <property type="entry name" value="AB_hydrolase_fold"/>
</dbReference>
<keyword evidence="2 5" id="KW-0732">Signal</keyword>
<comment type="similarity">
    <text evidence="1">Belongs to the peptidase S33 family.</text>
</comment>
<gene>
    <name evidence="7" type="ORF">GCM10010211_46070</name>
</gene>
<feature type="region of interest" description="Disordered" evidence="4">
    <location>
        <begin position="54"/>
        <end position="76"/>
    </location>
</feature>
<evidence type="ECO:0000256" key="1">
    <source>
        <dbReference type="ARBA" id="ARBA00010088"/>
    </source>
</evidence>
<dbReference type="InterPro" id="IPR013595">
    <property type="entry name" value="Pept_S33_TAP-like_C"/>
</dbReference>
<evidence type="ECO:0000256" key="2">
    <source>
        <dbReference type="ARBA" id="ARBA00022729"/>
    </source>
</evidence>
<dbReference type="EMBL" id="BMRP01000016">
    <property type="protein sequence ID" value="GGU74915.1"/>
    <property type="molecule type" value="Genomic_DNA"/>
</dbReference>